<proteinExistence type="predicted"/>
<gene>
    <name evidence="2" type="ORF">ODALV1_LOCUS26565</name>
</gene>
<keyword evidence="1" id="KW-0812">Transmembrane</keyword>
<feature type="transmembrane region" description="Helical" evidence="1">
    <location>
        <begin position="393"/>
        <end position="412"/>
    </location>
</feature>
<keyword evidence="1" id="KW-1133">Transmembrane helix</keyword>
<evidence type="ECO:0000256" key="1">
    <source>
        <dbReference type="SAM" id="Phobius"/>
    </source>
</evidence>
<organism evidence="2 3">
    <name type="scientific">Orchesella dallaii</name>
    <dbReference type="NCBI Taxonomy" id="48710"/>
    <lineage>
        <taxon>Eukaryota</taxon>
        <taxon>Metazoa</taxon>
        <taxon>Ecdysozoa</taxon>
        <taxon>Arthropoda</taxon>
        <taxon>Hexapoda</taxon>
        <taxon>Collembola</taxon>
        <taxon>Entomobryomorpha</taxon>
        <taxon>Entomobryoidea</taxon>
        <taxon>Orchesellidae</taxon>
        <taxon>Orchesellinae</taxon>
        <taxon>Orchesella</taxon>
    </lineage>
</organism>
<feature type="transmembrane region" description="Helical" evidence="1">
    <location>
        <begin position="717"/>
        <end position="736"/>
    </location>
</feature>
<accession>A0ABP1RV85</accession>
<dbReference type="Proteomes" id="UP001642540">
    <property type="component" value="Unassembled WGS sequence"/>
</dbReference>
<dbReference type="EMBL" id="CAXLJM020000111">
    <property type="protein sequence ID" value="CAL8136688.1"/>
    <property type="molecule type" value="Genomic_DNA"/>
</dbReference>
<sequence length="768" mass="88220">MDISAPTQPIVLSRYDVVKSQYLILDPSMLKPRVKQRVRLFPYEHLSTILRNKSATLPWCKLQWPDMQCEDIPLVFNTMRIKPYLYESHFHLFPPTVYNNPIFYEWDKYKERLEFIFPGQWKTFWFHLTSKAARDGGQIVDITSSFMIHRPWFDIMVTEGNPDPLWLNPWAYALSNVEAHPTGSYTTTARELLVISSLHTVTSGISSILVQPKSMELESLYLLCRHCIPCKTLVPINLGRISNPKMLKDKIQLLNQNTDKILWKMWLIGGWNSVYLETGTWPTETEHETLSKTPSVGEMRWRVESILFKSILGNSSIHSDISGEFCRPEDRDKDCGCDDKYPAYPLLFIVPAGRADHTIYRIHHNILKFVSCGAPLKTALPFSQLFSVFDKEVWIGILLVIFGVVPSILRVIRSYGNKSGIMPDINEATALFIICIKPLLEQGNPIPTGWEKSVHTKLVMGLLMLATLVISNAYRNENITQITLPRQPIPYDRFDLLVRDKFKILTRIVSLGGFSKIKGIARKNESDLNIKLQNLAYGLLVSKYEKRSHDISFALKSELFNYILLSEGTHVSDISFGEESFENEKIREMMNHTGLIPDWLNLIMDNNLTTYYNILKECNKTALFLPDMEAHELYYEMRRRKHKHAFLSHKEDQLLDYKYGIGLGRWVNRKILARFYGMHISGIWEWWNDLIVNFMTRVKSGDRSDNEFRASNLEGNISIVFVILLVGLVVSILGFVGECKNFIGEGIAGISSFGLGVGNVCKKYADAC</sequence>
<keyword evidence="1" id="KW-0472">Membrane</keyword>
<protein>
    <submittedName>
        <fullName evidence="2">Uncharacterized protein</fullName>
    </submittedName>
</protein>
<dbReference type="Gene3D" id="1.10.287.70">
    <property type="match status" value="1"/>
</dbReference>
<comment type="caution">
    <text evidence="2">The sequence shown here is derived from an EMBL/GenBank/DDBJ whole genome shotgun (WGS) entry which is preliminary data.</text>
</comment>
<evidence type="ECO:0000313" key="3">
    <source>
        <dbReference type="Proteomes" id="UP001642540"/>
    </source>
</evidence>
<name>A0ABP1RV85_9HEXA</name>
<reference evidence="2 3" key="1">
    <citation type="submission" date="2024-08" db="EMBL/GenBank/DDBJ databases">
        <authorList>
            <person name="Cucini C."/>
            <person name="Frati F."/>
        </authorList>
    </citation>
    <scope>NUCLEOTIDE SEQUENCE [LARGE SCALE GENOMIC DNA]</scope>
</reference>
<evidence type="ECO:0000313" key="2">
    <source>
        <dbReference type="EMBL" id="CAL8136688.1"/>
    </source>
</evidence>
<keyword evidence="3" id="KW-1185">Reference proteome</keyword>